<keyword evidence="2" id="KW-1185">Reference proteome</keyword>
<dbReference type="OrthoDB" id="3344688at2759"/>
<sequence length="392" mass="41389">MTQLRIPKDIYEAIGCTIDTTRILASKTSTVPDKKNTTPRSLPYTAPQPLGTIILFQQPAAAYRGYGGAYGSAGRGTAVFTEEEADLPESQDMPNHHFEINNLDLTGANGSPEHGRIMGPLLGPLHGESGFLMAPAKNPNSLAHKKGIGGNEVNDKAEKIRDERAGTIILCHSYYIGDLIRSCGRTDAAPCDTPIASSAQLEPAAPDRVPPHKEVAAYQSCATTGAPAISGRAPSGPLRINGACDADLGGNVATGRSTSGVLHRVNGAYVVLSPAADPAITIASDTSFKARVSHLNLKYHFLRADFLRIPWVPIQATADGFTKALPLQAHSTFVSVLGLAGVPDGRGGSWVTHGGRRAGDGGIEKRVEDIGCEVSGFGVAARVRLWAMWARR</sequence>
<protein>
    <submittedName>
        <fullName evidence="1">Uncharacterized protein</fullName>
    </submittedName>
</protein>
<dbReference type="Proteomes" id="UP000269721">
    <property type="component" value="Unassembled WGS sequence"/>
</dbReference>
<reference evidence="2" key="1">
    <citation type="journal article" date="2018" name="Nat. Microbiol.">
        <title>Leveraging single-cell genomics to expand the fungal tree of life.</title>
        <authorList>
            <person name="Ahrendt S.R."/>
            <person name="Quandt C.A."/>
            <person name="Ciobanu D."/>
            <person name="Clum A."/>
            <person name="Salamov A."/>
            <person name="Andreopoulos B."/>
            <person name="Cheng J.F."/>
            <person name="Woyke T."/>
            <person name="Pelin A."/>
            <person name="Henrissat B."/>
            <person name="Reynolds N.K."/>
            <person name="Benny G.L."/>
            <person name="Smith M.E."/>
            <person name="James T.Y."/>
            <person name="Grigoriev I.V."/>
        </authorList>
    </citation>
    <scope>NUCLEOTIDE SEQUENCE [LARGE SCALE GENOMIC DNA]</scope>
</reference>
<name>A0A4P9W1M7_9FUNG</name>
<evidence type="ECO:0000313" key="2">
    <source>
        <dbReference type="Proteomes" id="UP000269721"/>
    </source>
</evidence>
<proteinExistence type="predicted"/>
<dbReference type="EMBL" id="KZ998945">
    <property type="protein sequence ID" value="RKO85582.1"/>
    <property type="molecule type" value="Genomic_DNA"/>
</dbReference>
<organism evidence="1 2">
    <name type="scientific">Blyttiomyces helicus</name>
    <dbReference type="NCBI Taxonomy" id="388810"/>
    <lineage>
        <taxon>Eukaryota</taxon>
        <taxon>Fungi</taxon>
        <taxon>Fungi incertae sedis</taxon>
        <taxon>Chytridiomycota</taxon>
        <taxon>Chytridiomycota incertae sedis</taxon>
        <taxon>Chytridiomycetes</taxon>
        <taxon>Chytridiomycetes incertae sedis</taxon>
        <taxon>Blyttiomyces</taxon>
    </lineage>
</organism>
<evidence type="ECO:0000313" key="1">
    <source>
        <dbReference type="EMBL" id="RKO85582.1"/>
    </source>
</evidence>
<gene>
    <name evidence="1" type="ORF">BDK51DRAFT_41162</name>
</gene>
<accession>A0A4P9W1M7</accession>
<dbReference type="AlphaFoldDB" id="A0A4P9W1M7"/>